<dbReference type="AlphaFoldDB" id="A0A208ZHM2"/>
<proteinExistence type="predicted"/>
<sequence length="167" mass="19128">MNSVSFNYAVQHLIGSTDTSLFALVDGLQYERFSGTELILKQSIATPLFEQYPDSRIAFAGPWMIRMNGMMNIRESLTSLELALPSVSWIVSTSTLVELVTHFQQNMNIVLPDGRVALLRFQDPRVQVRLSAMLDEQQHRELTCLTREWITTVEGKSWSLKQREFIC</sequence>
<reference evidence="2 3" key="1">
    <citation type="submission" date="2017-05" db="EMBL/GenBank/DDBJ databases">
        <title>Whole genome sequencing of Yersinia kristensenii.</title>
        <authorList>
            <person name="Campioni F."/>
        </authorList>
    </citation>
    <scope>NUCLEOTIDE SEQUENCE [LARGE SCALE GENOMIC DNA]</scope>
    <source>
        <strain evidence="2 3">CFSAN060536</strain>
    </source>
</reference>
<dbReference type="EMBL" id="NHOI01000048">
    <property type="protein sequence ID" value="OVZ79853.1"/>
    <property type="molecule type" value="Genomic_DNA"/>
</dbReference>
<evidence type="ECO:0000259" key="1">
    <source>
        <dbReference type="Pfam" id="PF13503"/>
    </source>
</evidence>
<dbReference type="RefSeq" id="WP_050882819.1">
    <property type="nucleotide sequence ID" value="NZ_CABHYB010000027.1"/>
</dbReference>
<dbReference type="Pfam" id="PF13503">
    <property type="entry name" value="DUF4123"/>
    <property type="match status" value="1"/>
</dbReference>
<protein>
    <recommendedName>
        <fullName evidence="1">DUF4123 domain-containing protein</fullName>
    </recommendedName>
</protein>
<evidence type="ECO:0000313" key="2">
    <source>
        <dbReference type="EMBL" id="OVZ79853.1"/>
    </source>
</evidence>
<gene>
    <name evidence="2" type="ORF">CBW57_23185</name>
</gene>
<dbReference type="Proteomes" id="UP000196440">
    <property type="component" value="Unassembled WGS sequence"/>
</dbReference>
<organism evidence="2 3">
    <name type="scientific">Yersinia intermedia</name>
    <dbReference type="NCBI Taxonomy" id="631"/>
    <lineage>
        <taxon>Bacteria</taxon>
        <taxon>Pseudomonadati</taxon>
        <taxon>Pseudomonadota</taxon>
        <taxon>Gammaproteobacteria</taxon>
        <taxon>Enterobacterales</taxon>
        <taxon>Yersiniaceae</taxon>
        <taxon>Yersinia</taxon>
    </lineage>
</organism>
<dbReference type="InterPro" id="IPR025391">
    <property type="entry name" value="DUF4123"/>
</dbReference>
<feature type="domain" description="DUF4123" evidence="1">
    <location>
        <begin position="21"/>
        <end position="140"/>
    </location>
</feature>
<accession>A0A208ZHM2</accession>
<name>A0A208ZHM2_YERIN</name>
<comment type="caution">
    <text evidence="2">The sequence shown here is derived from an EMBL/GenBank/DDBJ whole genome shotgun (WGS) entry which is preliminary data.</text>
</comment>
<evidence type="ECO:0000313" key="3">
    <source>
        <dbReference type="Proteomes" id="UP000196440"/>
    </source>
</evidence>